<dbReference type="VEuPathDB" id="VectorBase:PPAI005329"/>
<evidence type="ECO:0000313" key="2">
    <source>
        <dbReference type="EnsemblMetazoa" id="PPAI005329-PA"/>
    </source>
</evidence>
<accession>A0A1B0DBZ0</accession>
<proteinExistence type="predicted"/>
<dbReference type="PANTHER" id="PTHR12384">
    <property type="entry name" value="MATERNAL PROTEIN EXUPERANTIA"/>
    <property type="match status" value="1"/>
</dbReference>
<feature type="domain" description="Exuperantia RNAse H-like" evidence="1">
    <location>
        <begin position="15"/>
        <end position="135"/>
    </location>
</feature>
<dbReference type="GO" id="GO:0042803">
    <property type="term" value="F:protein homodimerization activity"/>
    <property type="evidence" value="ECO:0007669"/>
    <property type="project" value="InterPro"/>
</dbReference>
<dbReference type="GO" id="GO:0045450">
    <property type="term" value="P:bicoid mRNA localization"/>
    <property type="evidence" value="ECO:0007669"/>
    <property type="project" value="InterPro"/>
</dbReference>
<dbReference type="Proteomes" id="UP000092462">
    <property type="component" value="Unassembled WGS sequence"/>
</dbReference>
<dbReference type="EnsemblMetazoa" id="PPAI005329-RA">
    <property type="protein sequence ID" value="PPAI005329-PA"/>
    <property type="gene ID" value="PPAI005329"/>
</dbReference>
<name>A0A1B0DBZ0_PHLPP</name>
<evidence type="ECO:0000259" key="1">
    <source>
        <dbReference type="Pfam" id="PF22123"/>
    </source>
</evidence>
<reference evidence="2" key="1">
    <citation type="submission" date="2022-08" db="UniProtKB">
        <authorList>
            <consortium name="EnsemblMetazoa"/>
        </authorList>
    </citation>
    <scope>IDENTIFICATION</scope>
    <source>
        <strain evidence="2">Israel</strain>
    </source>
</reference>
<dbReference type="InterPro" id="IPR054362">
    <property type="entry name" value="Exu_RNase_H-like"/>
</dbReference>
<dbReference type="GO" id="GO:0003723">
    <property type="term" value="F:RNA binding"/>
    <property type="evidence" value="ECO:0007669"/>
    <property type="project" value="InterPro"/>
</dbReference>
<organism evidence="2 3">
    <name type="scientific">Phlebotomus papatasi</name>
    <name type="common">Sandfly</name>
    <dbReference type="NCBI Taxonomy" id="29031"/>
    <lineage>
        <taxon>Eukaryota</taxon>
        <taxon>Metazoa</taxon>
        <taxon>Ecdysozoa</taxon>
        <taxon>Arthropoda</taxon>
        <taxon>Hexapoda</taxon>
        <taxon>Insecta</taxon>
        <taxon>Pterygota</taxon>
        <taxon>Neoptera</taxon>
        <taxon>Endopterygota</taxon>
        <taxon>Diptera</taxon>
        <taxon>Nematocera</taxon>
        <taxon>Psychodoidea</taxon>
        <taxon>Psychodidae</taxon>
        <taxon>Phlebotomus</taxon>
        <taxon>Phlebotomus</taxon>
    </lineage>
</organism>
<dbReference type="PANTHER" id="PTHR12384:SF2">
    <property type="entry name" value="MATERNAL PROTEIN EXUPERANTIA"/>
    <property type="match status" value="1"/>
</dbReference>
<dbReference type="Pfam" id="PF22123">
    <property type="entry name" value="Exu_RNase_H_like"/>
    <property type="match status" value="1"/>
</dbReference>
<sequence>MPGLDGVSSLPEGNYTIISVDIDTTGRRLIDEIVHLAAYTPDSQFSQYVMPYMNLNPAARQRHQVRVITIGFFRMLKSMQTYKVMKTKPEYAALVDFLGWLEEQKAKQQDSKGLILLYHEQRKFVPYMLLEAFKK</sequence>
<dbReference type="InterPro" id="IPR037998">
    <property type="entry name" value="Exu"/>
</dbReference>
<protein>
    <recommendedName>
        <fullName evidence="1">Exuperantia RNAse H-like domain-containing protein</fullName>
    </recommendedName>
</protein>
<dbReference type="EMBL" id="AJVK01030405">
    <property type="status" value="NOT_ANNOTATED_CDS"/>
    <property type="molecule type" value="Genomic_DNA"/>
</dbReference>
<dbReference type="AlphaFoldDB" id="A0A1B0DBZ0"/>
<dbReference type="VEuPathDB" id="VectorBase:PPAPM1_010996"/>
<evidence type="ECO:0000313" key="3">
    <source>
        <dbReference type="Proteomes" id="UP000092462"/>
    </source>
</evidence>
<keyword evidence="3" id="KW-1185">Reference proteome</keyword>